<dbReference type="GO" id="GO:0009617">
    <property type="term" value="P:response to bacterium"/>
    <property type="evidence" value="ECO:0007669"/>
    <property type="project" value="InterPro"/>
</dbReference>
<keyword evidence="3 6" id="KW-0256">Endoplasmic reticulum</keyword>
<keyword evidence="5 6" id="KW-0472">Membrane</keyword>
<dbReference type="InterPro" id="IPR008808">
    <property type="entry name" value="Powdery_mildew-R_dom"/>
</dbReference>
<evidence type="ECO:0000256" key="1">
    <source>
        <dbReference type="ARBA" id="ARBA00004477"/>
    </source>
</evidence>
<sequence>MNGIVFRDAAVGVVLGTAVNKLLGAISEVKETTKKFKPVLNHLNDTVKWITPRVKEICRSTDEQEIDRLLNLLNQAKETVDKCSGVSSWNYCKKYKFAKELIELDNSIRTTLQVFFPVMILGDTRKILDAVDELKLMFSTFFCIILEDFHSGEKNTGGIIFDLIESLLETIARSQPGEIVNDVALWKRKKLSGSLLFSSTATWLLQQVYEYNFLTIASWVVIFIVTSLFIWRYVNRYLGQQEATKSRLESIREQVVMETANACWELTDKLIRLLFHVTDVEREWFVFPQTVAFLLIFSYVGSFFDLPTLCRVVMMGTTIPVTVAKHGDRIKPLGSLLGRVYEMIEEKLTDTAKNSLVQDEINKKKLKKQN</sequence>
<feature type="transmembrane region" description="Helical" evidence="6">
    <location>
        <begin position="284"/>
        <end position="306"/>
    </location>
</feature>
<evidence type="ECO:0000313" key="10">
    <source>
        <dbReference type="RefSeq" id="XP_022773962.1"/>
    </source>
</evidence>
<protein>
    <recommendedName>
        <fullName evidence="6">Reticulon-like protein</fullName>
    </recommendedName>
</protein>
<dbReference type="Proteomes" id="UP000515121">
    <property type="component" value="Unplaced"/>
</dbReference>
<feature type="transmembrane region" description="Helical" evidence="6">
    <location>
        <begin position="213"/>
        <end position="234"/>
    </location>
</feature>
<dbReference type="AlphaFoldDB" id="A0A6P6B9S1"/>
<dbReference type="KEGG" id="dzi:111316213"/>
<reference evidence="10" key="1">
    <citation type="submission" date="2025-08" db="UniProtKB">
        <authorList>
            <consortium name="RefSeq"/>
        </authorList>
    </citation>
    <scope>IDENTIFICATION</scope>
    <source>
        <tissue evidence="10">Fruit stalk</tissue>
    </source>
</reference>
<dbReference type="Pfam" id="PF05659">
    <property type="entry name" value="RPW8"/>
    <property type="match status" value="1"/>
</dbReference>
<dbReference type="InterPro" id="IPR003388">
    <property type="entry name" value="Reticulon"/>
</dbReference>
<dbReference type="PROSITE" id="PS51153">
    <property type="entry name" value="RPW8"/>
    <property type="match status" value="1"/>
</dbReference>
<name>A0A6P6B9S1_DURZI</name>
<dbReference type="PROSITE" id="PS50845">
    <property type="entry name" value="RETICULON"/>
    <property type="match status" value="1"/>
</dbReference>
<dbReference type="OrthoDB" id="567788at2759"/>
<proteinExistence type="predicted"/>
<dbReference type="RefSeq" id="XP_022773962.1">
    <property type="nucleotide sequence ID" value="XM_022918227.1"/>
</dbReference>
<feature type="domain" description="Reticulon" evidence="7">
    <location>
        <begin position="180"/>
        <end position="369"/>
    </location>
</feature>
<dbReference type="GO" id="GO:0005789">
    <property type="term" value="C:endoplasmic reticulum membrane"/>
    <property type="evidence" value="ECO:0007669"/>
    <property type="project" value="UniProtKB-SubCell"/>
</dbReference>
<evidence type="ECO:0000256" key="2">
    <source>
        <dbReference type="ARBA" id="ARBA00022692"/>
    </source>
</evidence>
<gene>
    <name evidence="10" type="primary">LOC111316213</name>
</gene>
<evidence type="ECO:0000256" key="4">
    <source>
        <dbReference type="ARBA" id="ARBA00022989"/>
    </source>
</evidence>
<keyword evidence="2 6" id="KW-0812">Transmembrane</keyword>
<evidence type="ECO:0000259" key="7">
    <source>
        <dbReference type="PROSITE" id="PS50845"/>
    </source>
</evidence>
<keyword evidence="9" id="KW-1185">Reference proteome</keyword>
<organism evidence="9 10">
    <name type="scientific">Durio zibethinus</name>
    <name type="common">Durian</name>
    <dbReference type="NCBI Taxonomy" id="66656"/>
    <lineage>
        <taxon>Eukaryota</taxon>
        <taxon>Viridiplantae</taxon>
        <taxon>Streptophyta</taxon>
        <taxon>Embryophyta</taxon>
        <taxon>Tracheophyta</taxon>
        <taxon>Spermatophyta</taxon>
        <taxon>Magnoliopsida</taxon>
        <taxon>eudicotyledons</taxon>
        <taxon>Gunneridae</taxon>
        <taxon>Pentapetalae</taxon>
        <taxon>rosids</taxon>
        <taxon>malvids</taxon>
        <taxon>Malvales</taxon>
        <taxon>Malvaceae</taxon>
        <taxon>Helicteroideae</taxon>
        <taxon>Durio</taxon>
    </lineage>
</organism>
<comment type="subcellular location">
    <subcellularLocation>
        <location evidence="1 6">Endoplasmic reticulum membrane</location>
        <topology evidence="1 6">Multi-pass membrane protein</topology>
    </subcellularLocation>
</comment>
<feature type="domain" description="RPW8" evidence="8">
    <location>
        <begin position="4"/>
        <end position="150"/>
    </location>
</feature>
<accession>A0A6P6B9S1</accession>
<evidence type="ECO:0000313" key="9">
    <source>
        <dbReference type="Proteomes" id="UP000515121"/>
    </source>
</evidence>
<dbReference type="GeneID" id="111316213"/>
<dbReference type="PANTHER" id="PTHR10994:SF138">
    <property type="entry name" value="RETICULON-LIKE PROTEIN"/>
    <property type="match status" value="1"/>
</dbReference>
<dbReference type="InterPro" id="IPR045064">
    <property type="entry name" value="Reticulon-like"/>
</dbReference>
<dbReference type="Pfam" id="PF02453">
    <property type="entry name" value="Reticulon"/>
    <property type="match status" value="1"/>
</dbReference>
<evidence type="ECO:0000259" key="8">
    <source>
        <dbReference type="PROSITE" id="PS51153"/>
    </source>
</evidence>
<evidence type="ECO:0000256" key="6">
    <source>
        <dbReference type="RuleBase" id="RU363132"/>
    </source>
</evidence>
<evidence type="ECO:0000256" key="5">
    <source>
        <dbReference type="ARBA" id="ARBA00023136"/>
    </source>
</evidence>
<dbReference type="PANTHER" id="PTHR10994">
    <property type="entry name" value="RETICULON"/>
    <property type="match status" value="1"/>
</dbReference>
<keyword evidence="4 6" id="KW-1133">Transmembrane helix</keyword>
<evidence type="ECO:0000256" key="3">
    <source>
        <dbReference type="ARBA" id="ARBA00022824"/>
    </source>
</evidence>